<keyword evidence="3" id="KW-1185">Reference proteome</keyword>
<proteinExistence type="predicted"/>
<dbReference type="EMBL" id="JAHSPG010000012">
    <property type="protein sequence ID" value="MBV4358447.1"/>
    <property type="molecule type" value="Genomic_DNA"/>
</dbReference>
<evidence type="ECO:0000313" key="2">
    <source>
        <dbReference type="EMBL" id="MBV4358447.1"/>
    </source>
</evidence>
<dbReference type="Proteomes" id="UP000812270">
    <property type="component" value="Unassembled WGS sequence"/>
</dbReference>
<dbReference type="AlphaFoldDB" id="A0A9E2SBS5"/>
<dbReference type="InterPro" id="IPR019284">
    <property type="entry name" value="RP532"/>
</dbReference>
<dbReference type="Pfam" id="PF10097">
    <property type="entry name" value="DUF2335"/>
    <property type="match status" value="1"/>
</dbReference>
<evidence type="ECO:0000313" key="3">
    <source>
        <dbReference type="Proteomes" id="UP000812270"/>
    </source>
</evidence>
<evidence type="ECO:0000256" key="1">
    <source>
        <dbReference type="SAM" id="Phobius"/>
    </source>
</evidence>
<keyword evidence="1" id="KW-0472">Membrane</keyword>
<feature type="transmembrane region" description="Helical" evidence="1">
    <location>
        <begin position="92"/>
        <end position="111"/>
    </location>
</feature>
<gene>
    <name evidence="2" type="ORF">KTO63_14885</name>
</gene>
<keyword evidence="1" id="KW-1133">Transmembrane helix</keyword>
<comment type="caution">
    <text evidence="2">The sequence shown here is derived from an EMBL/GenBank/DDBJ whole genome shotgun (WGS) entry which is preliminary data.</text>
</comment>
<name>A0A9E2SBS5_9BACT</name>
<feature type="transmembrane region" description="Helical" evidence="1">
    <location>
        <begin position="117"/>
        <end position="135"/>
    </location>
</feature>
<dbReference type="RefSeq" id="WP_217792126.1">
    <property type="nucleotide sequence ID" value="NZ_JAHSPG010000012.1"/>
</dbReference>
<keyword evidence="1" id="KW-0812">Transmembrane</keyword>
<sequence length="142" mass="15753">MDRRESPIPNQQHRNPEKNGGVLATHMQYHQGPIPPASELQRYNEINPGFADRIISMAEREQKARLELNLSSSEKVFEIEKNKVSITKRGQWFALVIVIFILLFASFVAYLGYANAAAGLVGAVVVGVIVSFVGGKKREAES</sequence>
<protein>
    <submittedName>
        <fullName evidence="2">DUF2335 domain-containing protein</fullName>
    </submittedName>
</protein>
<reference evidence="2" key="1">
    <citation type="submission" date="2021-06" db="EMBL/GenBank/DDBJ databases">
        <authorList>
            <person name="Huq M.A."/>
        </authorList>
    </citation>
    <scope>NUCLEOTIDE SEQUENCE</scope>
    <source>
        <strain evidence="2">MAH-26</strain>
    </source>
</reference>
<organism evidence="2 3">
    <name type="scientific">Pinibacter aurantiacus</name>
    <dbReference type="NCBI Taxonomy" id="2851599"/>
    <lineage>
        <taxon>Bacteria</taxon>
        <taxon>Pseudomonadati</taxon>
        <taxon>Bacteroidota</taxon>
        <taxon>Chitinophagia</taxon>
        <taxon>Chitinophagales</taxon>
        <taxon>Chitinophagaceae</taxon>
        <taxon>Pinibacter</taxon>
    </lineage>
</organism>
<accession>A0A9E2SBS5</accession>